<dbReference type="GO" id="GO:0005739">
    <property type="term" value="C:mitochondrion"/>
    <property type="evidence" value="ECO:0007669"/>
    <property type="project" value="TreeGrafter"/>
</dbReference>
<dbReference type="InParanoid" id="G0R6I3"/>
<dbReference type="GO" id="GO:0005634">
    <property type="term" value="C:nucleus"/>
    <property type="evidence" value="ECO:0007669"/>
    <property type="project" value="TreeGrafter"/>
</dbReference>
<evidence type="ECO:0000256" key="2">
    <source>
        <dbReference type="ARBA" id="ARBA00022763"/>
    </source>
</evidence>
<evidence type="ECO:0000313" key="6">
    <source>
        <dbReference type="EMBL" id="EGR26920.1"/>
    </source>
</evidence>
<evidence type="ECO:0000313" key="7">
    <source>
        <dbReference type="Proteomes" id="UP000008983"/>
    </source>
</evidence>
<dbReference type="eggNOG" id="KOG2994">
    <property type="taxonomic scope" value="Eukaryota"/>
</dbReference>
<dbReference type="AlphaFoldDB" id="G0R6I3"/>
<feature type="domain" description="Uracil-DNA glycosylase-like" evidence="5">
    <location>
        <begin position="13"/>
        <end position="130"/>
    </location>
</feature>
<evidence type="ECO:0000256" key="3">
    <source>
        <dbReference type="ARBA" id="ARBA00022801"/>
    </source>
</evidence>
<sequence length="137" mass="15664">MGLCFSVKKGVKPPPSLMNMYKSLENDKKLKFKKPQHGDLTKWANQVEYNKPESHKNSGWTDFTTEVIKIINTECSDIIFLLWGMPAQKKASFVDKNKHNVLLTSHPSPLSASRGFLEAQHFSKCNEILQNLVIFKK</sequence>
<dbReference type="EMBL" id="GL984399">
    <property type="protein sequence ID" value="EGR26920.1"/>
    <property type="molecule type" value="Genomic_DNA"/>
</dbReference>
<dbReference type="OMA" id="ANSHSNC"/>
<gene>
    <name evidence="6" type="ORF">IMG5_204750</name>
</gene>
<organism evidence="6 7">
    <name type="scientific">Ichthyophthirius multifiliis</name>
    <name type="common">White spot disease agent</name>
    <name type="synonym">Ich</name>
    <dbReference type="NCBI Taxonomy" id="5932"/>
    <lineage>
        <taxon>Eukaryota</taxon>
        <taxon>Sar</taxon>
        <taxon>Alveolata</taxon>
        <taxon>Ciliophora</taxon>
        <taxon>Intramacronucleata</taxon>
        <taxon>Oligohymenophorea</taxon>
        <taxon>Hymenostomatida</taxon>
        <taxon>Ophryoglenina</taxon>
        <taxon>Ichthyophthirius</taxon>
    </lineage>
</organism>
<dbReference type="STRING" id="857967.G0R6I3"/>
<dbReference type="GO" id="GO:0004844">
    <property type="term" value="F:uracil DNA N-glycosylase activity"/>
    <property type="evidence" value="ECO:0007669"/>
    <property type="project" value="InterPro"/>
</dbReference>
<dbReference type="Proteomes" id="UP000008983">
    <property type="component" value="Unassembled WGS sequence"/>
</dbReference>
<dbReference type="Pfam" id="PF03167">
    <property type="entry name" value="UDG"/>
    <property type="match status" value="1"/>
</dbReference>
<dbReference type="InterPro" id="IPR002043">
    <property type="entry name" value="UDG_fam1"/>
</dbReference>
<name>G0R6I3_ICHMU</name>
<dbReference type="RefSeq" id="XP_004023804.1">
    <property type="nucleotide sequence ID" value="XM_004023755.1"/>
</dbReference>
<reference evidence="6 7" key="1">
    <citation type="submission" date="2011-07" db="EMBL/GenBank/DDBJ databases">
        <authorList>
            <person name="Coyne R."/>
            <person name="Brami D."/>
            <person name="Johnson J."/>
            <person name="Hostetler J."/>
            <person name="Hannick L."/>
            <person name="Clark T."/>
            <person name="Cassidy-Hanley D."/>
            <person name="Inman J."/>
        </authorList>
    </citation>
    <scope>NUCLEOTIDE SEQUENCE [LARGE SCALE GENOMIC DNA]</scope>
    <source>
        <strain evidence="6 7">G5</strain>
    </source>
</reference>
<dbReference type="PANTHER" id="PTHR11264">
    <property type="entry name" value="URACIL-DNA GLYCOSYLASE"/>
    <property type="match status" value="1"/>
</dbReference>
<keyword evidence="4" id="KW-0234">DNA repair</keyword>
<dbReference type="InterPro" id="IPR036895">
    <property type="entry name" value="Uracil-DNA_glycosylase-like_sf"/>
</dbReference>
<dbReference type="CDD" id="cd10027">
    <property type="entry name" value="UDG-F1-like"/>
    <property type="match status" value="1"/>
</dbReference>
<comment type="similarity">
    <text evidence="1">Belongs to the uracil-DNA glycosylase (UDG) superfamily. UNG family.</text>
</comment>
<keyword evidence="7" id="KW-1185">Reference proteome</keyword>
<dbReference type="InterPro" id="IPR005122">
    <property type="entry name" value="Uracil-DNA_glycosylase-like"/>
</dbReference>
<evidence type="ECO:0000259" key="5">
    <source>
        <dbReference type="Pfam" id="PF03167"/>
    </source>
</evidence>
<keyword evidence="3" id="KW-0378">Hydrolase</keyword>
<protein>
    <submittedName>
        <fullName evidence="6">Uracil-DNA glycosylase, putative</fullName>
    </submittedName>
</protein>
<evidence type="ECO:0000256" key="4">
    <source>
        <dbReference type="ARBA" id="ARBA00023204"/>
    </source>
</evidence>
<accession>G0R6I3</accession>
<dbReference type="GO" id="GO:0097510">
    <property type="term" value="P:base-excision repair, AP site formation via deaminated base removal"/>
    <property type="evidence" value="ECO:0007669"/>
    <property type="project" value="TreeGrafter"/>
</dbReference>
<dbReference type="Gene3D" id="3.40.470.10">
    <property type="entry name" value="Uracil-DNA glycosylase-like domain"/>
    <property type="match status" value="1"/>
</dbReference>
<dbReference type="PANTHER" id="PTHR11264:SF0">
    <property type="entry name" value="URACIL-DNA GLYCOSYLASE"/>
    <property type="match status" value="1"/>
</dbReference>
<dbReference type="SUPFAM" id="SSF52141">
    <property type="entry name" value="Uracil-DNA glycosylase-like"/>
    <property type="match status" value="1"/>
</dbReference>
<evidence type="ECO:0000256" key="1">
    <source>
        <dbReference type="ARBA" id="ARBA00008184"/>
    </source>
</evidence>
<proteinExistence type="inferred from homology"/>
<dbReference type="GeneID" id="14902975"/>
<keyword evidence="2" id="KW-0227">DNA damage</keyword>
<dbReference type="OrthoDB" id="10031947at2759"/>